<keyword evidence="1" id="KW-0812">Transmembrane</keyword>
<evidence type="ECO:0000313" key="2">
    <source>
        <dbReference type="EMBL" id="GBO01797.1"/>
    </source>
</evidence>
<feature type="transmembrane region" description="Helical" evidence="1">
    <location>
        <begin position="77"/>
        <end position="100"/>
    </location>
</feature>
<feature type="transmembrane region" description="Helical" evidence="1">
    <location>
        <begin position="139"/>
        <end position="167"/>
    </location>
</feature>
<dbReference type="AlphaFoldDB" id="A0A4Y2TQX6"/>
<proteinExistence type="predicted"/>
<protein>
    <submittedName>
        <fullName evidence="2">Uncharacterized protein</fullName>
    </submittedName>
</protein>
<gene>
    <name evidence="2" type="ORF">AVEN_113706_1</name>
</gene>
<dbReference type="EMBL" id="BGPR01029785">
    <property type="protein sequence ID" value="GBO01797.1"/>
    <property type="molecule type" value="Genomic_DNA"/>
</dbReference>
<reference evidence="2 3" key="1">
    <citation type="journal article" date="2019" name="Sci. Rep.">
        <title>Orb-weaving spider Araneus ventricosus genome elucidates the spidroin gene catalogue.</title>
        <authorList>
            <person name="Kono N."/>
            <person name="Nakamura H."/>
            <person name="Ohtoshi R."/>
            <person name="Moran D.A.P."/>
            <person name="Shinohara A."/>
            <person name="Yoshida Y."/>
            <person name="Fujiwara M."/>
            <person name="Mori M."/>
            <person name="Tomita M."/>
            <person name="Arakawa K."/>
        </authorList>
    </citation>
    <scope>NUCLEOTIDE SEQUENCE [LARGE SCALE GENOMIC DNA]</scope>
</reference>
<organism evidence="2 3">
    <name type="scientific">Araneus ventricosus</name>
    <name type="common">Orbweaver spider</name>
    <name type="synonym">Epeira ventricosa</name>
    <dbReference type="NCBI Taxonomy" id="182803"/>
    <lineage>
        <taxon>Eukaryota</taxon>
        <taxon>Metazoa</taxon>
        <taxon>Ecdysozoa</taxon>
        <taxon>Arthropoda</taxon>
        <taxon>Chelicerata</taxon>
        <taxon>Arachnida</taxon>
        <taxon>Araneae</taxon>
        <taxon>Araneomorphae</taxon>
        <taxon>Entelegynae</taxon>
        <taxon>Araneoidea</taxon>
        <taxon>Araneidae</taxon>
        <taxon>Araneus</taxon>
    </lineage>
</organism>
<keyword evidence="3" id="KW-1185">Reference proteome</keyword>
<dbReference type="Proteomes" id="UP000499080">
    <property type="component" value="Unassembled WGS sequence"/>
</dbReference>
<name>A0A4Y2TQX6_ARAVE</name>
<accession>A0A4Y2TQX6</accession>
<feature type="transmembrane region" description="Helical" evidence="1">
    <location>
        <begin position="106"/>
        <end position="127"/>
    </location>
</feature>
<keyword evidence="1" id="KW-0472">Membrane</keyword>
<comment type="caution">
    <text evidence="2">The sequence shown here is derived from an EMBL/GenBank/DDBJ whole genome shotgun (WGS) entry which is preliminary data.</text>
</comment>
<evidence type="ECO:0000313" key="3">
    <source>
        <dbReference type="Proteomes" id="UP000499080"/>
    </source>
</evidence>
<sequence length="219" mass="24511">MSSLATVGRFSCCCWSRSRKLLLSVPLYWLVEPFSYCLSVLLAAAYRFSCYCHRLPILFYRSPCCCWSSPSATAGRFLFVTAGRSLLLLLVGSSATAGLSPLPLRSLAYCLSVLLLLLVGSLCYCFVEFLCYYIELYTAILLVVAGRFLVTGLTVPLCCWSVLLLLLDGSLPLRLFDAQWVEVGRVTPHQREDVWPRLRFNAHQTHVFGGSYSGTEFRS</sequence>
<evidence type="ECO:0000256" key="1">
    <source>
        <dbReference type="SAM" id="Phobius"/>
    </source>
</evidence>
<feature type="transmembrane region" description="Helical" evidence="1">
    <location>
        <begin position="27"/>
        <end position="46"/>
    </location>
</feature>
<keyword evidence="1" id="KW-1133">Transmembrane helix</keyword>